<comment type="caution">
    <text evidence="1">The sequence shown here is derived from an EMBL/GenBank/DDBJ whole genome shotgun (WGS) entry which is preliminary data.</text>
</comment>
<name>A0ACC2CSK1_DIPCM</name>
<dbReference type="EMBL" id="CM055100">
    <property type="protein sequence ID" value="KAJ7544984.1"/>
    <property type="molecule type" value="Genomic_DNA"/>
</dbReference>
<proteinExistence type="predicted"/>
<keyword evidence="2" id="KW-1185">Reference proteome</keyword>
<evidence type="ECO:0000313" key="2">
    <source>
        <dbReference type="Proteomes" id="UP001162992"/>
    </source>
</evidence>
<protein>
    <submittedName>
        <fullName evidence="1">Uncharacterized protein</fullName>
    </submittedName>
</protein>
<sequence length="2262" mass="250368">MDKESALRSRLHQFFPAKKKKSTVSSSLSEKSSGFEQEKSPAKLSDHSPHIKSSLEGILVNCGTDTALSKSSFPKNISAVALQQEFPVNYVDTKKRFEEGTHHFQSLRSCSASKICHQEQKNYKGCSGHTNRTGDLETADWKERLPAGRTTSPCCIASTAEDALKHGVPREEEFGINNKVNVHLSQFATEFLSMCCSGIGSAKDVHLESQDEDSKYAKRNSNCLDMDRVDPVTVKKQRINGFAFQVTNFIESRETPCVEECRSQIPSDTSAIKVETAIKLADKRVEDIGQHGDADVECEQNSCADISKARNGWRFSNKVDEFPTSSTQLTACGRAGEKDHIPIGFPSLLSPHVSNMACGNGPDNEDARLLATPHSCRSQKVIRITPKGGSVSGWLKHNSIFSPGDAFWEEAIEVTDGVLAFNDNDKVEPLQKRTPKEEVNQSSDSSLTPVNGVDTSCIRGRSIEKDDPGLVDCGNAMELESASKCEIGSVGHKLNVPNAEGDSPLPIRRFDFSCPENSLYDANGSMEDSPQGQSLQLPNKGPLSNEGNNNRVSTPVVEEDAKRTNIHELLEKNEVPVLANIESMPNLSDWLPAEVCEVYANKGLKKLYPWQVDCLQMDGVIQGKSLVYCASTSAGKSLVAEILMLRQVLLSDKKAMLVLPYVALCSEKAEHLESLLGPLGRQVRSFFGAQGSANLPKDTSVAVCTIEKANFLINKLLEEARLSEIGIVVIDELHMVGDKERGYLLELMLTKLRYAAGLGETESGKSKSGPFTAEKKQEISLQIVGMSATMSNVRAVASWLLAAVYETAFRPVPLDEFVKVGNTIYNRDMEVARTIRNNANLGGKDPEHIVELCHEVVRDGHSVLLFCSSRRACETSALHVAKYLPAFSITANDNIPGYKDGPAAVEELRRSPAGIDPILSETLPAGVAYHHAGLTAEERDVIESCYKQGIVRVLAATSTLAAGVNLPARRVIFRQPKVGRDFLDGTRYRQMAGRAGRAGIDVKGESIMVCKPEELNRMITIMREGCQPLQSCLAEDKNGMMRALLEVVAGGMVQSAADVHRYVRCTLLNSTQPFEDVVKSAQDSLRWLCHKKLVEWDQETEMYTATPLGKATFGSSLSPDESLVVFEDLAKAREGFVLASDLHLVYLVTPIYVDMEPNWALFYQRFVQLSSIDQKVGNRVGVTEPFLMRMAHGAPVIQLRSRMTRNRSPKQKSNAIKSPGFSPNGLNSKSGHLFADQTLRACRRFFVALMLSKLVQEVPLMEVCDSFQVPRGTVQALQDSAGRFAAMISAFCGRLGWFDFEGLVSKFQNRVSFGVRAEIVDLTQIPFVKAIRARALYKSGFRTVQAVAEASLPELMKALYDTSKASQDVANNLQHRIRLGATRKIKNAARQIVLERAEEARVAAFTAVQALGIAASDALSRPISMVVVPDAEDIDDSFVVEAQRDSPDRNKKSFEETEKESSGFRVWKSAISNKNTNAIESKVVEVRQSCNLEQKVCKGDEVGADISKRNLMDDASAVFGGSGIAHVNSELAHEGTKIEQLDKGPTDVDRLVGGFQEFFKKWQAVDEFFFDLHFKEYHASLTEKCFEINGMAICWQSSPVYYVSLVNNYRAPINQSNVSAGEAKLANDADCLSTDVRKDLVSGTEKEMVVSRWNDIRSIFQAQCIKKVVWDLKPQLHVLKLPIAHISGPNHAAEERADEMEDSQKNDVIFLIPIELEEPFIDVRVAAWLLWPDEESNRRSTLEQMVKKRLAGETAAAASRAGRWLNQIGQISQNGCCRRVAQVRALHLAFWKLLATEGLHEPLLQVEMPLVKVLACMETWGLGVDMETCWQYKKLIGKKTKSLEEKAHQFVGKTFSLYMPADISNVLYKHLNLPMPPGCIKGKQHPSTDKQALEYLRDQHPVVEIIREHRVLSKLLHSTIGTITTWAKQPFGDKVLANGKKSLKYEICGHWLQTSTATGRLSMEDPNLQCVEHCVSFSVDKEMCDSAEAKDSDVVEVNARKLFVPTQDNWVLISADYSQIEVRLMAHFSGDAKLIALLKNPCGDLFRMIAAQWTCQAEVSVTEKQREHTKRLVYGILYGMGVSTLAEQLECSVADANTYYEKFKASFPGMTIWLQQVVDNCRQKGYIKTLGGRKRYLDKINNRKRGEQAKAERQAVNSMCQGSAADLIKMAMINLHAVITGRSVTTVSMSQQAKTLGTSLKGRCRMLLQIHDELLLEVESSAVREASALIRSCMEQAASLKVPLRVKVQAGPSWGLLTPLQE</sequence>
<gene>
    <name evidence="1" type="ORF">O6H91_09G101700</name>
</gene>
<organism evidence="1 2">
    <name type="scientific">Diphasiastrum complanatum</name>
    <name type="common">Issler's clubmoss</name>
    <name type="synonym">Lycopodium complanatum</name>
    <dbReference type="NCBI Taxonomy" id="34168"/>
    <lineage>
        <taxon>Eukaryota</taxon>
        <taxon>Viridiplantae</taxon>
        <taxon>Streptophyta</taxon>
        <taxon>Embryophyta</taxon>
        <taxon>Tracheophyta</taxon>
        <taxon>Lycopodiopsida</taxon>
        <taxon>Lycopodiales</taxon>
        <taxon>Lycopodiaceae</taxon>
        <taxon>Lycopodioideae</taxon>
        <taxon>Diphasiastrum</taxon>
    </lineage>
</organism>
<dbReference type="Proteomes" id="UP001162992">
    <property type="component" value="Chromosome 9"/>
</dbReference>
<evidence type="ECO:0000313" key="1">
    <source>
        <dbReference type="EMBL" id="KAJ7544984.1"/>
    </source>
</evidence>
<reference evidence="2" key="1">
    <citation type="journal article" date="2024" name="Proc. Natl. Acad. Sci. U.S.A.">
        <title>Extraordinary preservation of gene collinearity over three hundred million years revealed in homosporous lycophytes.</title>
        <authorList>
            <person name="Li C."/>
            <person name="Wickell D."/>
            <person name="Kuo L.Y."/>
            <person name="Chen X."/>
            <person name="Nie B."/>
            <person name="Liao X."/>
            <person name="Peng D."/>
            <person name="Ji J."/>
            <person name="Jenkins J."/>
            <person name="Williams M."/>
            <person name="Shu S."/>
            <person name="Plott C."/>
            <person name="Barry K."/>
            <person name="Rajasekar S."/>
            <person name="Grimwood J."/>
            <person name="Han X."/>
            <person name="Sun S."/>
            <person name="Hou Z."/>
            <person name="He W."/>
            <person name="Dai G."/>
            <person name="Sun C."/>
            <person name="Schmutz J."/>
            <person name="Leebens-Mack J.H."/>
            <person name="Li F.W."/>
            <person name="Wang L."/>
        </authorList>
    </citation>
    <scope>NUCLEOTIDE SEQUENCE [LARGE SCALE GENOMIC DNA]</scope>
    <source>
        <strain evidence="2">cv. PW_Plant_1</strain>
    </source>
</reference>
<accession>A0ACC2CSK1</accession>